<dbReference type="Pfam" id="PF00076">
    <property type="entry name" value="RRM_1"/>
    <property type="match status" value="2"/>
</dbReference>
<protein>
    <submittedName>
        <fullName evidence="5">G1257 protein</fullName>
    </submittedName>
</protein>
<proteinExistence type="predicted"/>
<keyword evidence="6" id="KW-1185">Reference proteome</keyword>
<dbReference type="Gene3D" id="3.30.70.330">
    <property type="match status" value="2"/>
</dbReference>
<comment type="caution">
    <text evidence="5">The sequence shown here is derived from an EMBL/GenBank/DDBJ whole genome shotgun (WGS) entry which is preliminary data.</text>
</comment>
<dbReference type="InterPro" id="IPR000504">
    <property type="entry name" value="RRM_dom"/>
</dbReference>
<dbReference type="SUPFAM" id="SSF54928">
    <property type="entry name" value="RNA-binding domain, RBD"/>
    <property type="match status" value="2"/>
</dbReference>
<dbReference type="CDD" id="cd12246">
    <property type="entry name" value="RRM1_U1A_like"/>
    <property type="match status" value="1"/>
</dbReference>
<evidence type="ECO:0000313" key="6">
    <source>
        <dbReference type="Proteomes" id="UP001497392"/>
    </source>
</evidence>
<reference evidence="5 6" key="1">
    <citation type="submission" date="2024-06" db="EMBL/GenBank/DDBJ databases">
        <authorList>
            <person name="Kraege A."/>
            <person name="Thomma B."/>
        </authorList>
    </citation>
    <scope>NUCLEOTIDE SEQUENCE [LARGE SCALE GENOMIC DNA]</scope>
</reference>
<accession>A0ABP1FHK9</accession>
<gene>
    <name evidence="5" type="primary">g1257</name>
    <name evidence="5" type="ORF">VP750_LOCUS1087</name>
</gene>
<dbReference type="Proteomes" id="UP001497392">
    <property type="component" value="Unassembled WGS sequence"/>
</dbReference>
<dbReference type="InterPro" id="IPR012677">
    <property type="entry name" value="Nucleotide-bd_a/b_plait_sf"/>
</dbReference>
<dbReference type="SMART" id="SM00360">
    <property type="entry name" value="RRM"/>
    <property type="match status" value="2"/>
</dbReference>
<feature type="domain" description="RRM" evidence="4">
    <location>
        <begin position="8"/>
        <end position="87"/>
    </location>
</feature>
<dbReference type="EMBL" id="CAXHTA020000002">
    <property type="protein sequence ID" value="CAL5219428.1"/>
    <property type="molecule type" value="Genomic_DNA"/>
</dbReference>
<evidence type="ECO:0000259" key="4">
    <source>
        <dbReference type="PROSITE" id="PS50102"/>
    </source>
</evidence>
<dbReference type="PROSITE" id="PS50102">
    <property type="entry name" value="RRM"/>
    <property type="match status" value="2"/>
</dbReference>
<organism evidence="5 6">
    <name type="scientific">Coccomyxa viridis</name>
    <dbReference type="NCBI Taxonomy" id="1274662"/>
    <lineage>
        <taxon>Eukaryota</taxon>
        <taxon>Viridiplantae</taxon>
        <taxon>Chlorophyta</taxon>
        <taxon>core chlorophytes</taxon>
        <taxon>Trebouxiophyceae</taxon>
        <taxon>Trebouxiophyceae incertae sedis</taxon>
        <taxon>Coccomyxaceae</taxon>
        <taxon>Coccomyxa</taxon>
    </lineage>
</organism>
<name>A0ABP1FHK9_9CHLO</name>
<dbReference type="InterPro" id="IPR035979">
    <property type="entry name" value="RBD_domain_sf"/>
</dbReference>
<dbReference type="PANTHER" id="PTHR10501">
    <property type="entry name" value="U1 SMALL NUCLEAR RIBONUCLEOPROTEIN A/U2 SMALL NUCLEAR RIBONUCLEOPROTEIN B"/>
    <property type="match status" value="1"/>
</dbReference>
<feature type="compositionally biased region" description="Basic and acidic residues" evidence="3">
    <location>
        <begin position="102"/>
        <end position="119"/>
    </location>
</feature>
<evidence type="ECO:0000256" key="3">
    <source>
        <dbReference type="SAM" id="MobiDB-lite"/>
    </source>
</evidence>
<evidence type="ECO:0000256" key="1">
    <source>
        <dbReference type="ARBA" id="ARBA00022884"/>
    </source>
</evidence>
<sequence>MADVAPNQTIYVNNLPEKIGKEDLKKAIYAIFSQFGKILDVVALKTYRLRGQAWVVFADIRSAGEAIRTMQGFPFFDKPMRITYAKTKSDALAKAEGTYVEKDKAARQKHNAEQREKLMARSKGKSGDAPAPAAPAAAPAAQVMPVGNEPPNRTLFVQNLPPATTSAMLQMLFQQFEGFVETRLVEARPGIAFVDYQTDGQATTALQGLNGFKITPANAIQISYQKR</sequence>
<dbReference type="CDD" id="cd12247">
    <property type="entry name" value="RRM2_U1A_like"/>
    <property type="match status" value="1"/>
</dbReference>
<evidence type="ECO:0000313" key="5">
    <source>
        <dbReference type="EMBL" id="CAL5219428.1"/>
    </source>
</evidence>
<feature type="domain" description="RRM" evidence="4">
    <location>
        <begin position="153"/>
        <end position="227"/>
    </location>
</feature>
<feature type="region of interest" description="Disordered" evidence="3">
    <location>
        <begin position="102"/>
        <end position="135"/>
    </location>
</feature>
<keyword evidence="1 2" id="KW-0694">RNA-binding</keyword>
<evidence type="ECO:0000256" key="2">
    <source>
        <dbReference type="PROSITE-ProRule" id="PRU00176"/>
    </source>
</evidence>